<dbReference type="SUPFAM" id="SSF53335">
    <property type="entry name" value="S-adenosyl-L-methionine-dependent methyltransferases"/>
    <property type="match status" value="1"/>
</dbReference>
<dbReference type="PANTHER" id="PTHR43861:SF3">
    <property type="entry name" value="PUTATIVE (AFU_ORTHOLOGUE AFUA_2G14390)-RELATED"/>
    <property type="match status" value="1"/>
</dbReference>
<keyword evidence="1" id="KW-0808">Transferase</keyword>
<dbReference type="Pfam" id="PF08241">
    <property type="entry name" value="Methyltransf_11"/>
    <property type="match status" value="1"/>
</dbReference>
<dbReference type="GO" id="GO:0032259">
    <property type="term" value="P:methylation"/>
    <property type="evidence" value="ECO:0007669"/>
    <property type="project" value="UniProtKB-KW"/>
</dbReference>
<dbReference type="InterPro" id="IPR013216">
    <property type="entry name" value="Methyltransf_11"/>
</dbReference>
<evidence type="ECO:0000313" key="3">
    <source>
        <dbReference type="EMBL" id="MDT0259850.1"/>
    </source>
</evidence>
<evidence type="ECO:0000259" key="2">
    <source>
        <dbReference type="Pfam" id="PF08241"/>
    </source>
</evidence>
<dbReference type="RefSeq" id="WP_311421009.1">
    <property type="nucleotide sequence ID" value="NZ_JAVREH010000001.1"/>
</dbReference>
<dbReference type="InterPro" id="IPR029063">
    <property type="entry name" value="SAM-dependent_MTases_sf"/>
</dbReference>
<dbReference type="PANTHER" id="PTHR43861">
    <property type="entry name" value="TRANS-ACONITATE 2-METHYLTRANSFERASE-RELATED"/>
    <property type="match status" value="1"/>
</dbReference>
<keyword evidence="3" id="KW-0489">Methyltransferase</keyword>
<name>A0ABU2J4D4_9ACTN</name>
<sequence>MLSENYWFRRHEAAYEFVFGLLPDEPSTGVLAEVGAGEGYGADLLAERARTVLALDYDELAIAHLARTYPRLRPVRANLAALPIADGTVDAVVSLQVIEHVWDHPEFVAECWRVLCPGGLLLLSTPNRLTFSPGLDTPVNPFHTHEFTAAELSSLIARAGFEAISVLGLHAGSRLRSLDAEHAASGGFAAAQLACPPDQWPADVRTSVASVSTADFEVAEEAVDESLDLILLARRP</sequence>
<accession>A0ABU2J4D4</accession>
<dbReference type="Gene3D" id="3.40.50.150">
    <property type="entry name" value="Vaccinia Virus protein VP39"/>
    <property type="match status" value="1"/>
</dbReference>
<proteinExistence type="predicted"/>
<feature type="domain" description="Methyltransferase type 11" evidence="2">
    <location>
        <begin position="33"/>
        <end position="122"/>
    </location>
</feature>
<organism evidence="3 4">
    <name type="scientific">Jatrophihabitans lederbergiae</name>
    <dbReference type="NCBI Taxonomy" id="3075547"/>
    <lineage>
        <taxon>Bacteria</taxon>
        <taxon>Bacillati</taxon>
        <taxon>Actinomycetota</taxon>
        <taxon>Actinomycetes</taxon>
        <taxon>Jatrophihabitantales</taxon>
        <taxon>Jatrophihabitantaceae</taxon>
        <taxon>Jatrophihabitans</taxon>
    </lineage>
</organism>
<reference evidence="4" key="1">
    <citation type="submission" date="2023-07" db="EMBL/GenBank/DDBJ databases">
        <title>30 novel species of actinomycetes from the DSMZ collection.</title>
        <authorList>
            <person name="Nouioui I."/>
        </authorList>
    </citation>
    <scope>NUCLEOTIDE SEQUENCE [LARGE SCALE GENOMIC DNA]</scope>
    <source>
        <strain evidence="4">DSM 44399</strain>
    </source>
</reference>
<dbReference type="GO" id="GO:0008168">
    <property type="term" value="F:methyltransferase activity"/>
    <property type="evidence" value="ECO:0007669"/>
    <property type="project" value="UniProtKB-KW"/>
</dbReference>
<dbReference type="Proteomes" id="UP001183176">
    <property type="component" value="Unassembled WGS sequence"/>
</dbReference>
<dbReference type="EMBL" id="JAVREH010000001">
    <property type="protein sequence ID" value="MDT0259850.1"/>
    <property type="molecule type" value="Genomic_DNA"/>
</dbReference>
<evidence type="ECO:0000256" key="1">
    <source>
        <dbReference type="ARBA" id="ARBA00022679"/>
    </source>
</evidence>
<keyword evidence="4" id="KW-1185">Reference proteome</keyword>
<dbReference type="CDD" id="cd02440">
    <property type="entry name" value="AdoMet_MTases"/>
    <property type="match status" value="1"/>
</dbReference>
<gene>
    <name evidence="3" type="ORF">RM423_00415</name>
</gene>
<evidence type="ECO:0000313" key="4">
    <source>
        <dbReference type="Proteomes" id="UP001183176"/>
    </source>
</evidence>
<protein>
    <submittedName>
        <fullName evidence="3">Class I SAM-dependent methyltransferase</fullName>
    </submittedName>
</protein>
<comment type="caution">
    <text evidence="3">The sequence shown here is derived from an EMBL/GenBank/DDBJ whole genome shotgun (WGS) entry which is preliminary data.</text>
</comment>